<dbReference type="GO" id="GO:0051082">
    <property type="term" value="F:unfolded protein binding"/>
    <property type="evidence" value="ECO:0007669"/>
    <property type="project" value="TreeGrafter"/>
</dbReference>
<reference evidence="3" key="1">
    <citation type="submission" date="2020-07" db="EMBL/GenBank/DDBJ databases">
        <title>Clarias magur genome sequencing, assembly and annotation.</title>
        <authorList>
            <person name="Kushwaha B."/>
            <person name="Kumar R."/>
            <person name="Das P."/>
            <person name="Joshi C.G."/>
            <person name="Kumar D."/>
            <person name="Nagpure N.S."/>
            <person name="Pandey M."/>
            <person name="Agarwal S."/>
            <person name="Srivastava S."/>
            <person name="Singh M."/>
            <person name="Sahoo L."/>
            <person name="Jayasankar P."/>
            <person name="Meher P.K."/>
            <person name="Koringa P.G."/>
            <person name="Iquebal M.A."/>
            <person name="Das S.P."/>
            <person name="Bit A."/>
            <person name="Patnaik S."/>
            <person name="Patel N."/>
            <person name="Shah T.M."/>
            <person name="Hinsu A."/>
            <person name="Jena J.K."/>
        </authorList>
    </citation>
    <scope>NUCLEOTIDE SEQUENCE</scope>
    <source>
        <strain evidence="3">CIFAMagur01</strain>
        <tissue evidence="3">Testis</tissue>
    </source>
</reference>
<evidence type="ECO:0000313" key="3">
    <source>
        <dbReference type="EMBL" id="KAF5903488.1"/>
    </source>
</evidence>
<dbReference type="AlphaFoldDB" id="A0A8J4UA56"/>
<gene>
    <name evidence="3" type="primary">ccdc115</name>
    <name evidence="3" type="ORF">DAT39_006804</name>
</gene>
<dbReference type="EMBL" id="QNUK01000072">
    <property type="protein sequence ID" value="KAF5903488.1"/>
    <property type="molecule type" value="Genomic_DNA"/>
</dbReference>
<protein>
    <recommendedName>
        <fullName evidence="1">Vacuolar ATPase assembly protein VMA22</fullName>
    </recommendedName>
</protein>
<dbReference type="PANTHER" id="PTHR31996:SF2">
    <property type="entry name" value="COILED-COIL DOMAIN-CONTAINING PROTEIN 115"/>
    <property type="match status" value="1"/>
</dbReference>
<sequence length="210" mass="24101">MGLDPTSLRLDQQLIVFMDQLEILEVKRQKLNTLIEEGWFNISKARYSMGNKQVSALQYASEIKPLVHVYTSRSEKGEAEFQCERVNEKQEELKQSDTVDTIGPLEGGLRRRVHVKKKENKEEKDPSENECETEPQFISNSETSSCPHQDPLKWFGILVPQNLKQAQAAFKEVITLAAEISTLQSAIMNTRLEMQTQMKDKQKSNSELEE</sequence>
<proteinExistence type="predicted"/>
<evidence type="ECO:0000256" key="1">
    <source>
        <dbReference type="ARBA" id="ARBA00093634"/>
    </source>
</evidence>
<dbReference type="GO" id="GO:0070072">
    <property type="term" value="P:vacuolar proton-transporting V-type ATPase complex assembly"/>
    <property type="evidence" value="ECO:0007669"/>
    <property type="project" value="InterPro"/>
</dbReference>
<name>A0A8J4UA56_CLAMG</name>
<dbReference type="PANTHER" id="PTHR31996">
    <property type="entry name" value="COILED-COIL DOMAIN-CONTAINING PROTEIN 115"/>
    <property type="match status" value="1"/>
</dbReference>
<dbReference type="Proteomes" id="UP000727407">
    <property type="component" value="Unassembled WGS sequence"/>
</dbReference>
<feature type="region of interest" description="Disordered" evidence="2">
    <location>
        <begin position="110"/>
        <end position="145"/>
    </location>
</feature>
<evidence type="ECO:0000256" key="2">
    <source>
        <dbReference type="SAM" id="MobiDB-lite"/>
    </source>
</evidence>
<feature type="compositionally biased region" description="Polar residues" evidence="2">
    <location>
        <begin position="136"/>
        <end position="145"/>
    </location>
</feature>
<keyword evidence="4" id="KW-1185">Reference proteome</keyword>
<dbReference type="InterPro" id="IPR040357">
    <property type="entry name" value="Vma22/CCDC115"/>
</dbReference>
<comment type="caution">
    <text evidence="3">The sequence shown here is derived from an EMBL/GenBank/DDBJ whole genome shotgun (WGS) entry which is preliminary data.</text>
</comment>
<accession>A0A8J4UA56</accession>
<evidence type="ECO:0000313" key="4">
    <source>
        <dbReference type="Proteomes" id="UP000727407"/>
    </source>
</evidence>
<dbReference type="Pfam" id="PF21730">
    <property type="entry name" value="Vma22_CCDC115"/>
    <property type="match status" value="1"/>
</dbReference>
<organism evidence="3 4">
    <name type="scientific">Clarias magur</name>
    <name type="common">Asian catfish</name>
    <name type="synonym">Macropteronotus magur</name>
    <dbReference type="NCBI Taxonomy" id="1594786"/>
    <lineage>
        <taxon>Eukaryota</taxon>
        <taxon>Metazoa</taxon>
        <taxon>Chordata</taxon>
        <taxon>Craniata</taxon>
        <taxon>Vertebrata</taxon>
        <taxon>Euteleostomi</taxon>
        <taxon>Actinopterygii</taxon>
        <taxon>Neopterygii</taxon>
        <taxon>Teleostei</taxon>
        <taxon>Ostariophysi</taxon>
        <taxon>Siluriformes</taxon>
        <taxon>Clariidae</taxon>
        <taxon>Clarias</taxon>
    </lineage>
</organism>
<dbReference type="OrthoDB" id="408631at2759"/>